<dbReference type="Pfam" id="PF13181">
    <property type="entry name" value="TPR_8"/>
    <property type="match status" value="1"/>
</dbReference>
<evidence type="ECO:0000256" key="1">
    <source>
        <dbReference type="PROSITE-ProRule" id="PRU00339"/>
    </source>
</evidence>
<dbReference type="InterPro" id="IPR019734">
    <property type="entry name" value="TPR_rpt"/>
</dbReference>
<comment type="caution">
    <text evidence="2">The sequence shown here is derived from an EMBL/GenBank/DDBJ whole genome shotgun (WGS) entry which is preliminary data.</text>
</comment>
<reference evidence="2 3" key="1">
    <citation type="journal article" date="2024" name="Proc. Natl. Acad. Sci. U.S.A.">
        <title>The genetic regulatory architecture and epigenomic basis for age-related changes in rattlesnake venom.</title>
        <authorList>
            <person name="Hogan M.P."/>
            <person name="Holding M.L."/>
            <person name="Nystrom G.S."/>
            <person name="Colston T.J."/>
            <person name="Bartlett D.A."/>
            <person name="Mason A.J."/>
            <person name="Ellsworth S.A."/>
            <person name="Rautsaw R.M."/>
            <person name="Lawrence K.C."/>
            <person name="Strickland J.L."/>
            <person name="He B."/>
            <person name="Fraser P."/>
            <person name="Margres M.J."/>
            <person name="Gilbert D.M."/>
            <person name="Gibbs H.L."/>
            <person name="Parkinson C.L."/>
            <person name="Rokyta D.R."/>
        </authorList>
    </citation>
    <scope>NUCLEOTIDE SEQUENCE [LARGE SCALE GENOMIC DNA]</scope>
    <source>
        <strain evidence="2">DRR0105</strain>
    </source>
</reference>
<name>A0AAW1C4T9_CROAD</name>
<organism evidence="2 3">
    <name type="scientific">Crotalus adamanteus</name>
    <name type="common">Eastern diamondback rattlesnake</name>
    <dbReference type="NCBI Taxonomy" id="8729"/>
    <lineage>
        <taxon>Eukaryota</taxon>
        <taxon>Metazoa</taxon>
        <taxon>Chordata</taxon>
        <taxon>Craniata</taxon>
        <taxon>Vertebrata</taxon>
        <taxon>Euteleostomi</taxon>
        <taxon>Lepidosauria</taxon>
        <taxon>Squamata</taxon>
        <taxon>Bifurcata</taxon>
        <taxon>Unidentata</taxon>
        <taxon>Episquamata</taxon>
        <taxon>Toxicofera</taxon>
        <taxon>Serpentes</taxon>
        <taxon>Colubroidea</taxon>
        <taxon>Viperidae</taxon>
        <taxon>Crotalinae</taxon>
        <taxon>Crotalus</taxon>
    </lineage>
</organism>
<dbReference type="GO" id="GO:0043240">
    <property type="term" value="C:Fanconi anaemia nuclear complex"/>
    <property type="evidence" value="ECO:0007669"/>
    <property type="project" value="InterPro"/>
</dbReference>
<dbReference type="Gene3D" id="1.25.40.10">
    <property type="entry name" value="Tetratricopeptide repeat domain"/>
    <property type="match status" value="2"/>
</dbReference>
<dbReference type="AlphaFoldDB" id="A0AAW1C4T9"/>
<accession>A0AAW1C4T9</accession>
<feature type="repeat" description="TPR" evidence="1">
    <location>
        <begin position="610"/>
        <end position="643"/>
    </location>
</feature>
<dbReference type="PANTHER" id="PTHR15254">
    <property type="entry name" value="FANCONI ANEMIA GROUP G PROTEIN FAMILY MEMBER"/>
    <property type="match status" value="1"/>
</dbReference>
<dbReference type="PROSITE" id="PS50005">
    <property type="entry name" value="TPR"/>
    <property type="match status" value="2"/>
</dbReference>
<sequence length="719" mass="79691">MCAKSVVSPPHECHSLLPWPAYFCAAEALASHVLFHTLFNGADTRVCRRSVLPRQRKRPGQSGVAVGACALACVMAGDGDGCWALWRAENDRLARRWRRAAPSPGPAPPQQFAELLRKIQGLPAVLPSLSLELAILCNALPFEMRPPGGGPQRASAWIERGLRRVLEAFAAPEEGLDCGELWPRVLQQAAPKELRAPLQHLAALQAASWLAGHQLERARDLLLLLNGAQIPDPSCVGCDSELLSLLQMWHPHEMGESDPLVVQTITDLKETLWTSAAFLQGVQELEADNPHHALVLFQAAASGLCSKRVLAQIFTLMGSCYRKIGKPHTALHHLKQALEMDSTFLPALYQAALVYHQLELTEAELEALLLLCQALESPPQVTLESHNLHFLIRTELLTSGCHPAAFLAPSCPSGVKYMLAKRCLQAERATEAAEHYLDLLALFQEGLLPQVSQCNELAMPRIPEVFLEAASALEEAARHQEAIMVCEEVVSRVSRLIPARLRIVLDLSSEEKAIGAERSPLAKSPAAVLEEQRESLRCVLWQAAAHLIQGWARARLRETKEAINSFSRCLNDLLRVHLVSTGMDRGNCRTEPEREKTAIPEAEQLPQTRLLALTGRGIQFLELGKFKQALMDFQYSLQVSPDSHTSTLYLLHTLWKLDRKQEVVAHWPKLPSESGPMEENTGRSFPLYLRSCMKQMEFPHKESFAKDIKSHLGENGQAL</sequence>
<dbReference type="InterPro" id="IPR039684">
    <property type="entry name" value="FANCG"/>
</dbReference>
<keyword evidence="1" id="KW-0802">TPR repeat</keyword>
<dbReference type="Proteomes" id="UP001474421">
    <property type="component" value="Unassembled WGS sequence"/>
</dbReference>
<keyword evidence="3" id="KW-1185">Reference proteome</keyword>
<evidence type="ECO:0000313" key="2">
    <source>
        <dbReference type="EMBL" id="KAK9408720.1"/>
    </source>
</evidence>
<dbReference type="SMART" id="SM00028">
    <property type="entry name" value="TPR"/>
    <property type="match status" value="3"/>
</dbReference>
<dbReference type="EMBL" id="JAOTOJ010000002">
    <property type="protein sequence ID" value="KAK9408720.1"/>
    <property type="molecule type" value="Genomic_DNA"/>
</dbReference>
<evidence type="ECO:0000313" key="3">
    <source>
        <dbReference type="Proteomes" id="UP001474421"/>
    </source>
</evidence>
<protein>
    <submittedName>
        <fullName evidence="2">Fanconi anemia group G protein</fullName>
    </submittedName>
</protein>
<feature type="repeat" description="TPR" evidence="1">
    <location>
        <begin position="311"/>
        <end position="344"/>
    </location>
</feature>
<dbReference type="PANTHER" id="PTHR15254:SF2">
    <property type="entry name" value="FANCONI ANEMIA GROUP G PROTEIN"/>
    <property type="match status" value="1"/>
</dbReference>
<dbReference type="InterPro" id="IPR011990">
    <property type="entry name" value="TPR-like_helical_dom_sf"/>
</dbReference>
<dbReference type="GO" id="GO:0036297">
    <property type="term" value="P:interstrand cross-link repair"/>
    <property type="evidence" value="ECO:0007669"/>
    <property type="project" value="InterPro"/>
</dbReference>
<dbReference type="SUPFAM" id="SSF48452">
    <property type="entry name" value="TPR-like"/>
    <property type="match status" value="2"/>
</dbReference>
<gene>
    <name evidence="2" type="ORF">NXF25_007494</name>
</gene>
<proteinExistence type="predicted"/>